<feature type="domain" description="Phage terminase large subunit N-terminal" evidence="2">
    <location>
        <begin position="35"/>
        <end position="225"/>
    </location>
</feature>
<dbReference type="PANTHER" id="PTHR39184:SF1">
    <property type="entry name" value="PBSX PHAGE TERMINASE LARGE SUBUNIT"/>
    <property type="match status" value="1"/>
</dbReference>
<dbReference type="RefSeq" id="WP_346013026.1">
    <property type="nucleotide sequence ID" value="NZ_JAQYXP010000002.1"/>
</dbReference>
<evidence type="ECO:0000256" key="1">
    <source>
        <dbReference type="SAM" id="MobiDB-lite"/>
    </source>
</evidence>
<dbReference type="InterPro" id="IPR035412">
    <property type="entry name" value="Terminase_L_N"/>
</dbReference>
<keyword evidence="4" id="KW-1185">Reference proteome</keyword>
<dbReference type="InterPro" id="IPR006437">
    <property type="entry name" value="Phage_terminase_lsu"/>
</dbReference>
<feature type="region of interest" description="Disordered" evidence="1">
    <location>
        <begin position="420"/>
        <end position="453"/>
    </location>
</feature>
<organism evidence="3 4">
    <name type="scientific">Methylobacterium ajmalii</name>
    <dbReference type="NCBI Taxonomy" id="2738439"/>
    <lineage>
        <taxon>Bacteria</taxon>
        <taxon>Pseudomonadati</taxon>
        <taxon>Pseudomonadota</taxon>
        <taxon>Alphaproteobacteria</taxon>
        <taxon>Hyphomicrobiales</taxon>
        <taxon>Methylobacteriaceae</taxon>
        <taxon>Methylobacterium</taxon>
    </lineage>
</organism>
<sequence length="453" mass="51279">MANPSSPAESPSPSSTGPAVLAEFPRKLAFLFQPKRYKIAKGGRGGGKSWAYARALLILGAQKKLRILCAREFQNSTADSVHALLKDQADKLGLGSFYEVQQTRIIGANGTEFSFEGLRHNVTKIKSYEGVDICWVEEARTVSKSSWDTLIPTIRKPGSEIWVSFNPELEEDETYKRFIKHPPTNSEIATINWYDNPWFPAELQQEAKDLKARDPEAYETVWEGHCKVVLDGAIYANEILAATKSGRFTKVPHDPSKPVHTFWDLGRADKTSIWFAQMVGLEFRLIDFYENRGHPLGHYLGVLDERKAAKGYAYGEHWLPHDAQNELLASRRTIEQQMWDAGHRVRIVPRLTIAAGIEAARKLFDRCWFDEEACADGLQALRNYRYDVDPDTGQFSKNPLHDGFSHAADAFRYFAVGIAEPRPEDKPSDAPNDRYARRRRERQSQGRSGSGYV</sequence>
<dbReference type="PANTHER" id="PTHR39184">
    <property type="match status" value="1"/>
</dbReference>
<protein>
    <submittedName>
        <fullName evidence="3">PBSX family phage terminase large subunit</fullName>
    </submittedName>
</protein>
<dbReference type="EMBL" id="JAQYXP010000002">
    <property type="protein sequence ID" value="MEN3234723.1"/>
    <property type="molecule type" value="Genomic_DNA"/>
</dbReference>
<dbReference type="Proteomes" id="UP001407347">
    <property type="component" value="Unassembled WGS sequence"/>
</dbReference>
<evidence type="ECO:0000313" key="4">
    <source>
        <dbReference type="Proteomes" id="UP001407347"/>
    </source>
</evidence>
<dbReference type="InterPro" id="IPR027417">
    <property type="entry name" value="P-loop_NTPase"/>
</dbReference>
<dbReference type="Gene3D" id="3.40.50.300">
    <property type="entry name" value="P-loop containing nucleotide triphosphate hydrolases"/>
    <property type="match status" value="1"/>
</dbReference>
<dbReference type="NCBIfam" id="TIGR01547">
    <property type="entry name" value="phage_term_2"/>
    <property type="match status" value="1"/>
</dbReference>
<dbReference type="Gene3D" id="3.30.420.280">
    <property type="match status" value="1"/>
</dbReference>
<reference evidence="3 4" key="1">
    <citation type="journal article" date="2023" name="PLoS ONE">
        <title>Complete genome assembly of Hawai'i environmental nontuberculous mycobacteria reveals unexpected co-isolation with methylobacteria.</title>
        <authorList>
            <person name="Hendrix J."/>
            <person name="Epperson L.E."/>
            <person name="Tong E.I."/>
            <person name="Chan Y.L."/>
            <person name="Hasan N.A."/>
            <person name="Dawrs S.N."/>
            <person name="Norton G.J."/>
            <person name="Virdi R."/>
            <person name="Crooks J.L."/>
            <person name="Chan E.D."/>
            <person name="Honda J.R."/>
            <person name="Strong M."/>
        </authorList>
    </citation>
    <scope>NUCLEOTIDE SEQUENCE [LARGE SCALE GENOMIC DNA]</scope>
    <source>
        <strain evidence="3 4">NJH_HI04-1</strain>
    </source>
</reference>
<evidence type="ECO:0000259" key="2">
    <source>
        <dbReference type="Pfam" id="PF04466"/>
    </source>
</evidence>
<comment type="caution">
    <text evidence="3">The sequence shown here is derived from an EMBL/GenBank/DDBJ whole genome shotgun (WGS) entry which is preliminary data.</text>
</comment>
<accession>A0ABU9ZT43</accession>
<feature type="compositionally biased region" description="Basic and acidic residues" evidence="1">
    <location>
        <begin position="421"/>
        <end position="435"/>
    </location>
</feature>
<name>A0ABU9ZT43_9HYPH</name>
<gene>
    <name evidence="3" type="ORF">PUR29_14070</name>
</gene>
<evidence type="ECO:0000313" key="3">
    <source>
        <dbReference type="EMBL" id="MEN3234723.1"/>
    </source>
</evidence>
<dbReference type="Pfam" id="PF04466">
    <property type="entry name" value="Terminase_3"/>
    <property type="match status" value="1"/>
</dbReference>
<proteinExistence type="predicted"/>
<dbReference type="InterPro" id="IPR052380">
    <property type="entry name" value="Viral_DNA_packaging_terminase"/>
</dbReference>